<name>A0A506Q899_9GAMM</name>
<protein>
    <submittedName>
        <fullName evidence="6">IpaD/SipD/SspD family type III secretion system needle tip protein</fullName>
    </submittedName>
</protein>
<evidence type="ECO:0000313" key="7">
    <source>
        <dbReference type="Proteomes" id="UP000317747"/>
    </source>
</evidence>
<keyword evidence="5" id="KW-0175">Coiled coil</keyword>
<dbReference type="SUPFAM" id="SSF140693">
    <property type="entry name" value="IpaD-like"/>
    <property type="match status" value="1"/>
</dbReference>
<reference evidence="6 7" key="1">
    <citation type="submission" date="2019-06" db="EMBL/GenBank/DDBJ databases">
        <title>Taxogenomics and systematics of the genus Pantoea.</title>
        <authorList>
            <person name="Tambong J.T."/>
        </authorList>
    </citation>
    <scope>NUCLEOTIDE SEQUENCE [LARGE SCALE GENOMIC DNA]</scope>
    <source>
        <strain evidence="6 7">LMG 24200</strain>
    </source>
</reference>
<comment type="subcellular location">
    <subcellularLocation>
        <location evidence="1">Secreted</location>
    </subcellularLocation>
</comment>
<keyword evidence="7" id="KW-1185">Reference proteome</keyword>
<dbReference type="Pfam" id="PF06511">
    <property type="entry name" value="T3SS_TC"/>
    <property type="match status" value="2"/>
</dbReference>
<dbReference type="InterPro" id="IPR036708">
    <property type="entry name" value="BipD-like_sf"/>
</dbReference>
<organism evidence="6 7">
    <name type="scientific">Pantoea deleyi</name>
    <dbReference type="NCBI Taxonomy" id="470932"/>
    <lineage>
        <taxon>Bacteria</taxon>
        <taxon>Pseudomonadati</taxon>
        <taxon>Pseudomonadota</taxon>
        <taxon>Gammaproteobacteria</taxon>
        <taxon>Enterobacterales</taxon>
        <taxon>Erwiniaceae</taxon>
        <taxon>Pantoea</taxon>
    </lineage>
</organism>
<comment type="caution">
    <text evidence="6">The sequence shown here is derived from an EMBL/GenBank/DDBJ whole genome shotgun (WGS) entry which is preliminary data.</text>
</comment>
<dbReference type="Gene3D" id="1.20.1710.10">
    <property type="entry name" value="IpaD-like"/>
    <property type="match status" value="1"/>
</dbReference>
<dbReference type="EMBL" id="VHJA01000054">
    <property type="protein sequence ID" value="TPV42097.1"/>
    <property type="molecule type" value="Genomic_DNA"/>
</dbReference>
<dbReference type="AlphaFoldDB" id="A0A506Q899"/>
<evidence type="ECO:0000256" key="3">
    <source>
        <dbReference type="ARBA" id="ARBA00022525"/>
    </source>
</evidence>
<evidence type="ECO:0000256" key="2">
    <source>
        <dbReference type="ARBA" id="ARBA00007741"/>
    </source>
</evidence>
<keyword evidence="4" id="KW-0843">Virulence</keyword>
<keyword evidence="3" id="KW-0964">Secreted</keyword>
<comment type="similarity">
    <text evidence="2">Belongs to the invasin protein D family.</text>
</comment>
<dbReference type="OrthoDB" id="6619705at2"/>
<dbReference type="Proteomes" id="UP000317747">
    <property type="component" value="Unassembled WGS sequence"/>
</dbReference>
<evidence type="ECO:0000256" key="5">
    <source>
        <dbReference type="ARBA" id="ARBA00023054"/>
    </source>
</evidence>
<evidence type="ECO:0000313" key="6">
    <source>
        <dbReference type="EMBL" id="TPV42097.1"/>
    </source>
</evidence>
<evidence type="ECO:0000256" key="4">
    <source>
        <dbReference type="ARBA" id="ARBA00023026"/>
    </source>
</evidence>
<sequence length="380" mass="41175">MLEVWHTLPERDDVMLNVNHVAANPVSYYPVDSNAAQAAPMAETHAGSTSELNTKLIKELIARLNAPDKANKLDEIRALLGQYGLDTSGEDFNNSKLLASLDRLKTASDGAQPSDDVTEMIAAQEQRVKSSAQALSDIQREIVTNRTKASYSLSQFSAGKQRAALESASEGDEAEISTHTSYADLWAGMALAIKEIKDDYVDFYADLMQKYTEMYEAYNTHVQGAASKAVSTGDDGNNVKFDASLMSSGYTNFRKEIKSIDLGSVKNWSKMTSDERKSMETTLAPAFKVDDSGKIEFNLDQYSAAPDHPSGISNGKVSTASYQAWLASFNAGGSALQSNMQAFAQRYSQANSTFDNLNKVLSGAITSLAECAKDVLKALG</sequence>
<proteinExistence type="inferred from homology"/>
<gene>
    <name evidence="6" type="ORF">FJW01_10010</name>
</gene>
<evidence type="ECO:0000256" key="1">
    <source>
        <dbReference type="ARBA" id="ARBA00004613"/>
    </source>
</evidence>
<dbReference type="InterPro" id="IPR009483">
    <property type="entry name" value="IpaD/BipD/SipD"/>
</dbReference>
<accession>A0A506Q899</accession>
<dbReference type="RefSeq" id="WP_128084719.1">
    <property type="nucleotide sequence ID" value="NZ_MIPO01000020.1"/>
</dbReference>
<dbReference type="GO" id="GO:0005576">
    <property type="term" value="C:extracellular region"/>
    <property type="evidence" value="ECO:0007669"/>
    <property type="project" value="UniProtKB-SubCell"/>
</dbReference>